<dbReference type="GO" id="GO:0004750">
    <property type="term" value="F:D-ribulose-phosphate 3-epimerase activity"/>
    <property type="evidence" value="ECO:0007669"/>
    <property type="project" value="UniProtKB-UniRule"/>
</dbReference>
<dbReference type="Gene3D" id="3.20.20.70">
    <property type="entry name" value="Aldolase class I"/>
    <property type="match status" value="1"/>
</dbReference>
<feature type="binding site" evidence="10 14">
    <location>
        <begin position="194"/>
        <end position="195"/>
    </location>
    <ligand>
        <name>substrate</name>
    </ligand>
</feature>
<keyword evidence="10 11" id="KW-0119">Carbohydrate metabolism</keyword>
<evidence type="ECO:0000256" key="10">
    <source>
        <dbReference type="HAMAP-Rule" id="MF_02227"/>
    </source>
</evidence>
<dbReference type="FunFam" id="3.20.20.70:FF:000004">
    <property type="entry name" value="Ribulose-phosphate 3-epimerase"/>
    <property type="match status" value="1"/>
</dbReference>
<feature type="binding site" evidence="10 14">
    <location>
        <position position="65"/>
    </location>
    <ligand>
        <name>substrate</name>
    </ligand>
</feature>
<sequence>MVKLSPSIFGADFGRLNEQIKAVEDCNVEMLHIDVMDGNYVPNIAFGPDQIAMLRPHTDLFFDVHMMVTEPDRYIERIVKAGAQMITVHAEATTHLHRSLMLIKSFGVKCGVVLNPATPPDVLKYVLDDIDMVLVMTVNPGGGGGAFNPTMIEKVREIKEMIGDRDIDIQVDGGVNADNVKSLVDAGANVIVAGSFAFTGDVAKNLDDLRKAADA</sequence>
<feature type="binding site" evidence="10 14">
    <location>
        <position position="7"/>
    </location>
    <ligand>
        <name>substrate</name>
    </ligand>
</feature>
<evidence type="ECO:0000256" key="7">
    <source>
        <dbReference type="ARBA" id="ARBA00013188"/>
    </source>
</evidence>
<evidence type="ECO:0000256" key="9">
    <source>
        <dbReference type="ARBA" id="ARBA00023235"/>
    </source>
</evidence>
<dbReference type="Pfam" id="PF00834">
    <property type="entry name" value="Ribul_P_3_epim"/>
    <property type="match status" value="1"/>
</dbReference>
<dbReference type="EMBL" id="QUSM01000002">
    <property type="protein sequence ID" value="RGD75131.1"/>
    <property type="molecule type" value="Genomic_DNA"/>
</dbReference>
<organism evidence="15 16">
    <name type="scientific">Anaerofustis stercorihominis</name>
    <dbReference type="NCBI Taxonomy" id="214853"/>
    <lineage>
        <taxon>Bacteria</taxon>
        <taxon>Bacillati</taxon>
        <taxon>Bacillota</taxon>
        <taxon>Clostridia</taxon>
        <taxon>Eubacteriales</taxon>
        <taxon>Eubacteriaceae</taxon>
        <taxon>Anaerofustis</taxon>
    </lineage>
</organism>
<dbReference type="PIRSF" id="PIRSF001461">
    <property type="entry name" value="RPE"/>
    <property type="match status" value="1"/>
</dbReference>
<dbReference type="GO" id="GO:0046872">
    <property type="term" value="F:metal ion binding"/>
    <property type="evidence" value="ECO:0007669"/>
    <property type="project" value="UniProtKB-UniRule"/>
</dbReference>
<evidence type="ECO:0000256" key="8">
    <source>
        <dbReference type="ARBA" id="ARBA00022723"/>
    </source>
</evidence>
<evidence type="ECO:0000256" key="13">
    <source>
        <dbReference type="PIRSR" id="PIRSR001461-2"/>
    </source>
</evidence>
<evidence type="ECO:0000256" key="4">
    <source>
        <dbReference type="ARBA" id="ARBA00001947"/>
    </source>
</evidence>
<keyword evidence="9 10" id="KW-0413">Isomerase</keyword>
<keyword evidence="8 10" id="KW-0479">Metal-binding</keyword>
<feature type="binding site" evidence="14">
    <location>
        <position position="174"/>
    </location>
    <ligand>
        <name>substrate</name>
    </ligand>
</feature>
<feature type="binding site" evidence="14">
    <location>
        <begin position="141"/>
        <end position="144"/>
    </location>
    <ligand>
        <name>substrate</name>
    </ligand>
</feature>
<comment type="cofactor">
    <cofactor evidence="5">
        <name>Fe(2+)</name>
        <dbReference type="ChEBI" id="CHEBI:29033"/>
    </cofactor>
</comment>
<dbReference type="Proteomes" id="UP000261212">
    <property type="component" value="Unassembled WGS sequence"/>
</dbReference>
<evidence type="ECO:0000256" key="2">
    <source>
        <dbReference type="ARBA" id="ARBA00001936"/>
    </source>
</evidence>
<evidence type="ECO:0000256" key="12">
    <source>
        <dbReference type="PIRSR" id="PIRSR001461-1"/>
    </source>
</evidence>
<evidence type="ECO:0000256" key="11">
    <source>
        <dbReference type="PIRNR" id="PIRNR001461"/>
    </source>
</evidence>
<dbReference type="NCBIfam" id="NF004076">
    <property type="entry name" value="PRK05581.1-4"/>
    <property type="match status" value="1"/>
</dbReference>
<comment type="function">
    <text evidence="10">Catalyzes the reversible epimerization of D-ribulose 5-phosphate to D-xylulose 5-phosphate.</text>
</comment>
<comment type="cofactor">
    <cofactor evidence="4">
        <name>Zn(2+)</name>
        <dbReference type="ChEBI" id="CHEBI:29105"/>
    </cofactor>
</comment>
<feature type="binding site" evidence="10 13">
    <location>
        <position position="65"/>
    </location>
    <ligand>
        <name>a divalent metal cation</name>
        <dbReference type="ChEBI" id="CHEBI:60240"/>
    </ligand>
</feature>
<keyword evidence="13" id="KW-0862">Zinc</keyword>
<dbReference type="InterPro" id="IPR011060">
    <property type="entry name" value="RibuloseP-bd_barrel"/>
</dbReference>
<comment type="catalytic activity">
    <reaction evidence="1 10 11">
        <text>D-ribulose 5-phosphate = D-xylulose 5-phosphate</text>
        <dbReference type="Rhea" id="RHEA:13677"/>
        <dbReference type="ChEBI" id="CHEBI:57737"/>
        <dbReference type="ChEBI" id="CHEBI:58121"/>
        <dbReference type="EC" id="5.1.3.1"/>
    </reaction>
</comment>
<dbReference type="NCBIfam" id="TIGR01163">
    <property type="entry name" value="rpe"/>
    <property type="match status" value="1"/>
</dbReference>
<accession>A0A3E3E0P3</accession>
<dbReference type="GeneID" id="98000576"/>
<dbReference type="GO" id="GO:0019323">
    <property type="term" value="P:pentose catabolic process"/>
    <property type="evidence" value="ECO:0007669"/>
    <property type="project" value="UniProtKB-UniRule"/>
</dbReference>
<keyword evidence="13" id="KW-0170">Cobalt</keyword>
<feature type="binding site" evidence="10 13">
    <location>
        <position position="172"/>
    </location>
    <ligand>
        <name>a divalent metal cation</name>
        <dbReference type="ChEBI" id="CHEBI:60240"/>
    </ligand>
</feature>
<dbReference type="EC" id="5.1.3.1" evidence="7 10"/>
<dbReference type="HAMAP" id="MF_02227">
    <property type="entry name" value="RPE"/>
    <property type="match status" value="1"/>
</dbReference>
<dbReference type="PROSITE" id="PS01085">
    <property type="entry name" value="RIBUL_P_3_EPIMER_1"/>
    <property type="match status" value="1"/>
</dbReference>
<protein>
    <recommendedName>
        <fullName evidence="7 10">Ribulose-phosphate 3-epimerase</fullName>
        <ecNumber evidence="7 10">5.1.3.1</ecNumber>
    </recommendedName>
</protein>
<comment type="cofactor">
    <cofactor evidence="3">
        <name>Co(2+)</name>
        <dbReference type="ChEBI" id="CHEBI:48828"/>
    </cofactor>
</comment>
<dbReference type="RefSeq" id="WP_007050261.1">
    <property type="nucleotide sequence ID" value="NZ_CABKNJ010000001.1"/>
</dbReference>
<evidence type="ECO:0000256" key="5">
    <source>
        <dbReference type="ARBA" id="ARBA00001954"/>
    </source>
</evidence>
<dbReference type="InterPro" id="IPR026019">
    <property type="entry name" value="Ribul_P_3_epim"/>
</dbReference>
<evidence type="ECO:0000256" key="6">
    <source>
        <dbReference type="ARBA" id="ARBA00009541"/>
    </source>
</evidence>
<dbReference type="InterPro" id="IPR000056">
    <property type="entry name" value="Ribul_P_3_epim-like"/>
</dbReference>
<evidence type="ECO:0000256" key="3">
    <source>
        <dbReference type="ARBA" id="ARBA00001941"/>
    </source>
</evidence>
<dbReference type="PANTHER" id="PTHR11749">
    <property type="entry name" value="RIBULOSE-5-PHOSPHATE-3-EPIMERASE"/>
    <property type="match status" value="1"/>
</dbReference>
<feature type="active site" description="Proton acceptor" evidence="10 12">
    <location>
        <position position="34"/>
    </location>
</feature>
<dbReference type="SUPFAM" id="SSF51366">
    <property type="entry name" value="Ribulose-phoshate binding barrel"/>
    <property type="match status" value="1"/>
</dbReference>
<comment type="pathway">
    <text evidence="10">Carbohydrate degradation.</text>
</comment>
<comment type="caution">
    <text evidence="10">Lacks conserved residue(s) required for the propagation of feature annotation.</text>
</comment>
<dbReference type="GO" id="GO:0005737">
    <property type="term" value="C:cytoplasm"/>
    <property type="evidence" value="ECO:0007669"/>
    <property type="project" value="UniProtKB-ARBA"/>
</dbReference>
<dbReference type="AlphaFoldDB" id="A0A3E3E0P3"/>
<proteinExistence type="inferred from homology"/>
<comment type="cofactor">
    <cofactor evidence="2">
        <name>Mn(2+)</name>
        <dbReference type="ChEBI" id="CHEBI:29035"/>
    </cofactor>
</comment>
<comment type="cofactor">
    <cofactor evidence="10 13">
        <name>a divalent metal cation</name>
        <dbReference type="ChEBI" id="CHEBI:60240"/>
    </cofactor>
    <text evidence="10 13">Binds 1 divalent metal cation per subunit.</text>
</comment>
<dbReference type="GO" id="GO:0006098">
    <property type="term" value="P:pentose-phosphate shunt"/>
    <property type="evidence" value="ECO:0007669"/>
    <property type="project" value="UniProtKB-UniRule"/>
</dbReference>
<dbReference type="CDD" id="cd00429">
    <property type="entry name" value="RPE"/>
    <property type="match status" value="1"/>
</dbReference>
<feature type="binding site" evidence="10">
    <location>
        <begin position="172"/>
        <end position="174"/>
    </location>
    <ligand>
        <name>substrate</name>
    </ligand>
</feature>
<feature type="binding site" evidence="10 13">
    <location>
        <position position="34"/>
    </location>
    <ligand>
        <name>a divalent metal cation</name>
        <dbReference type="ChEBI" id="CHEBI:60240"/>
    </ligand>
</feature>
<evidence type="ECO:0000313" key="16">
    <source>
        <dbReference type="Proteomes" id="UP000261212"/>
    </source>
</evidence>
<feature type="active site" description="Proton donor" evidence="10 12">
    <location>
        <position position="172"/>
    </location>
</feature>
<comment type="caution">
    <text evidence="15">The sequence shown here is derived from an EMBL/GenBank/DDBJ whole genome shotgun (WGS) entry which is preliminary data.</text>
</comment>
<evidence type="ECO:0000313" key="15">
    <source>
        <dbReference type="EMBL" id="RGD75131.1"/>
    </source>
</evidence>
<reference evidence="15 16" key="1">
    <citation type="submission" date="2018-08" db="EMBL/GenBank/DDBJ databases">
        <title>A genome reference for cultivated species of the human gut microbiota.</title>
        <authorList>
            <person name="Zou Y."/>
            <person name="Xue W."/>
            <person name="Luo G."/>
        </authorList>
    </citation>
    <scope>NUCLEOTIDE SEQUENCE [LARGE SCALE GENOMIC DNA]</scope>
    <source>
        <strain evidence="15 16">AM25-6</strain>
    </source>
</reference>
<evidence type="ECO:0000256" key="1">
    <source>
        <dbReference type="ARBA" id="ARBA00001782"/>
    </source>
</evidence>
<gene>
    <name evidence="10 15" type="primary">rpe</name>
    <name evidence="15" type="ORF">DW687_02065</name>
</gene>
<evidence type="ECO:0000256" key="14">
    <source>
        <dbReference type="PIRSR" id="PIRSR001461-3"/>
    </source>
</evidence>
<comment type="similarity">
    <text evidence="6 10 11">Belongs to the ribulose-phosphate 3-epimerase family.</text>
</comment>
<dbReference type="InterPro" id="IPR013785">
    <property type="entry name" value="Aldolase_TIM"/>
</dbReference>
<name>A0A3E3E0P3_9FIRM</name>
<keyword evidence="13" id="KW-0464">Manganese</keyword>
<feature type="binding site" evidence="10 13">
    <location>
        <position position="32"/>
    </location>
    <ligand>
        <name>a divalent metal cation</name>
        <dbReference type="ChEBI" id="CHEBI:60240"/>
    </ligand>
</feature>